<reference evidence="1" key="1">
    <citation type="submission" date="2023-06" db="EMBL/GenBank/DDBJ databases">
        <title>Genomic analysis of the entomopathogenic nematode Steinernema hermaphroditum.</title>
        <authorList>
            <person name="Schwarz E.M."/>
            <person name="Heppert J.K."/>
            <person name="Baniya A."/>
            <person name="Schwartz H.T."/>
            <person name="Tan C.-H."/>
            <person name="Antoshechkin I."/>
            <person name="Sternberg P.W."/>
            <person name="Goodrich-Blair H."/>
            <person name="Dillman A.R."/>
        </authorList>
    </citation>
    <scope>NUCLEOTIDE SEQUENCE</scope>
    <source>
        <strain evidence="1">PS9179</strain>
        <tissue evidence="1">Whole animal</tissue>
    </source>
</reference>
<sequence length="366" mass="42284">MASPVKRNLEPPESTEMDAVFLIEEDSFSAEELGEWFNLMIEQNAQLMASPAILNYELGERLTRQLFAMCNKLRIPPEAKINSALILNKYLNTLKLKASNLLLNESNIETRRQLHEQVRTRMLRHMPMRMVSAMQIASKMFTYRYTPALQEFKKYLEAVDQPYLLEELVASEMTVLEAIDFDINNTNSPVAFLETVFQMFVMIHAKKKEFNAQKYWKASLQVLELVFLSFDETMKLIVKSYLHIKKDASHNLGRPSLQHLKCDYLLLSCGILCVPVARLAGKDKLCEMAKELSNLTSLDQDHIISAANGIFHMIRRTQQKDENKHFVASKLDQTMWSMIDEGCERRRMARKRPAEDCGSRTDVSVY</sequence>
<evidence type="ECO:0008006" key="3">
    <source>
        <dbReference type="Google" id="ProtNLM"/>
    </source>
</evidence>
<protein>
    <recommendedName>
        <fullName evidence="3">Cyclin N-terminal domain-containing protein</fullName>
    </recommendedName>
</protein>
<dbReference type="GO" id="GO:0035861">
    <property type="term" value="C:site of double-strand break"/>
    <property type="evidence" value="ECO:0007669"/>
    <property type="project" value="TreeGrafter"/>
</dbReference>
<evidence type="ECO:0000313" key="1">
    <source>
        <dbReference type="EMBL" id="KAK0426510.1"/>
    </source>
</evidence>
<comment type="caution">
    <text evidence="1">The sequence shown here is derived from an EMBL/GenBank/DDBJ whole genome shotgun (WGS) entry which is preliminary data.</text>
</comment>
<evidence type="ECO:0000313" key="2">
    <source>
        <dbReference type="Proteomes" id="UP001175271"/>
    </source>
</evidence>
<name>A0AA39IMT5_9BILA</name>
<dbReference type="AlphaFoldDB" id="A0AA39IMT5"/>
<dbReference type="GO" id="GO:0007131">
    <property type="term" value="P:reciprocal meiotic recombination"/>
    <property type="evidence" value="ECO:0007669"/>
    <property type="project" value="TreeGrafter"/>
</dbReference>
<gene>
    <name evidence="1" type="ORF">QR680_009746</name>
</gene>
<accession>A0AA39IMT5</accession>
<dbReference type="PANTHER" id="PTHR21615">
    <property type="entry name" value="CYCLIN N-TERMINAL DOMAIN-CONTAINING PROTEIN 1"/>
    <property type="match status" value="1"/>
</dbReference>
<dbReference type="InterPro" id="IPR036915">
    <property type="entry name" value="Cyclin-like_sf"/>
</dbReference>
<proteinExistence type="predicted"/>
<dbReference type="SUPFAM" id="SSF47954">
    <property type="entry name" value="Cyclin-like"/>
    <property type="match status" value="1"/>
</dbReference>
<dbReference type="Proteomes" id="UP001175271">
    <property type="component" value="Unassembled WGS sequence"/>
</dbReference>
<organism evidence="1 2">
    <name type="scientific">Steinernema hermaphroditum</name>
    <dbReference type="NCBI Taxonomy" id="289476"/>
    <lineage>
        <taxon>Eukaryota</taxon>
        <taxon>Metazoa</taxon>
        <taxon>Ecdysozoa</taxon>
        <taxon>Nematoda</taxon>
        <taxon>Chromadorea</taxon>
        <taxon>Rhabditida</taxon>
        <taxon>Tylenchina</taxon>
        <taxon>Panagrolaimomorpha</taxon>
        <taxon>Strongyloidoidea</taxon>
        <taxon>Steinernematidae</taxon>
        <taxon>Steinernema</taxon>
    </lineage>
</organism>
<dbReference type="Gene3D" id="1.10.472.10">
    <property type="entry name" value="Cyclin-like"/>
    <property type="match status" value="1"/>
</dbReference>
<dbReference type="EMBL" id="JAUCMV010000001">
    <property type="protein sequence ID" value="KAK0426510.1"/>
    <property type="molecule type" value="Genomic_DNA"/>
</dbReference>
<keyword evidence="2" id="KW-1185">Reference proteome</keyword>
<dbReference type="PANTHER" id="PTHR21615:SF2">
    <property type="entry name" value="CYCLIN N-TERMINAL DOMAIN-CONTAINING PROTEIN 1"/>
    <property type="match status" value="1"/>
</dbReference>